<comment type="catalytic activity">
    <reaction evidence="13">
        <text>[L-4-(L-arginin-2-N-yl)aspartate](n) + L-aspartate + ATP = [L-4-(L-arginin-2-N-yl)aspartate](n)-L-aspartate + ADP + phosphate + H(+)</text>
        <dbReference type="Rhea" id="RHEA:13277"/>
        <dbReference type="Rhea" id="RHEA-COMP:13728"/>
        <dbReference type="Rhea" id="RHEA-COMP:13733"/>
        <dbReference type="ChEBI" id="CHEBI:15378"/>
        <dbReference type="ChEBI" id="CHEBI:29991"/>
        <dbReference type="ChEBI" id="CHEBI:30616"/>
        <dbReference type="ChEBI" id="CHEBI:43474"/>
        <dbReference type="ChEBI" id="CHEBI:137986"/>
        <dbReference type="ChEBI" id="CHEBI:137990"/>
        <dbReference type="ChEBI" id="CHEBI:456216"/>
        <dbReference type="EC" id="6.3.2.29"/>
    </reaction>
</comment>
<dbReference type="InterPro" id="IPR044019">
    <property type="entry name" value="Cyanophycin_syn_N"/>
</dbReference>
<feature type="domain" description="ATP-grasp" evidence="15">
    <location>
        <begin position="219"/>
        <end position="472"/>
    </location>
</feature>
<protein>
    <recommendedName>
        <fullName evidence="7">Cyanophycin synthetase</fullName>
        <ecNumber evidence="6">6.3.2.29</ecNumber>
        <ecNumber evidence="5">6.3.2.30</ecNumber>
    </recommendedName>
    <alternativeName>
        <fullName evidence="11">Cyanophycin synthase</fullName>
    </alternativeName>
</protein>
<comment type="pathway">
    <text evidence="2">Cell wall biogenesis; peptidoglycan biosynthesis.</text>
</comment>
<accession>A0A226BXD9</accession>
<name>A0A226BXD9_9FIRM</name>
<dbReference type="Pfam" id="PF18921">
    <property type="entry name" value="Cyanophycin_syn"/>
    <property type="match status" value="1"/>
</dbReference>
<organism evidence="16 17">
    <name type="scientific">Natranaerobius trueperi</name>
    <dbReference type="NCBI Taxonomy" id="759412"/>
    <lineage>
        <taxon>Bacteria</taxon>
        <taxon>Bacillati</taxon>
        <taxon>Bacillota</taxon>
        <taxon>Clostridia</taxon>
        <taxon>Natranaerobiales</taxon>
        <taxon>Natranaerobiaceae</taxon>
        <taxon>Natranaerobius</taxon>
    </lineage>
</organism>
<dbReference type="InterPro" id="IPR013221">
    <property type="entry name" value="Mur_ligase_cen"/>
</dbReference>
<evidence type="ECO:0000256" key="8">
    <source>
        <dbReference type="ARBA" id="ARBA00022598"/>
    </source>
</evidence>
<dbReference type="SUPFAM" id="SSF53623">
    <property type="entry name" value="MurD-like peptide ligases, catalytic domain"/>
    <property type="match status" value="1"/>
</dbReference>
<dbReference type="PROSITE" id="PS01011">
    <property type="entry name" value="FOLYLPOLYGLU_SYNT_1"/>
    <property type="match status" value="1"/>
</dbReference>
<reference evidence="16 17" key="1">
    <citation type="submission" date="2017-06" db="EMBL/GenBank/DDBJ databases">
        <title>Draft Genome Sequence of Natranaerobius trueperi halophilic, alkalithermophilic bacteria from soda lakes.</title>
        <authorList>
            <person name="Zhao B."/>
        </authorList>
    </citation>
    <scope>NUCLEOTIDE SEQUENCE [LARGE SCALE GENOMIC DNA]</scope>
    <source>
        <strain evidence="16 17">DSM 18760</strain>
    </source>
</reference>
<dbReference type="NCBIfam" id="NF010623">
    <property type="entry name" value="PRK14016.1"/>
    <property type="match status" value="1"/>
</dbReference>
<evidence type="ECO:0000256" key="2">
    <source>
        <dbReference type="ARBA" id="ARBA00004752"/>
    </source>
</evidence>
<evidence type="ECO:0000256" key="4">
    <source>
        <dbReference type="ARBA" id="ARBA00011738"/>
    </source>
</evidence>
<dbReference type="Proteomes" id="UP000214588">
    <property type="component" value="Unassembled WGS sequence"/>
</dbReference>
<dbReference type="PANTHER" id="PTHR23135">
    <property type="entry name" value="MUR LIGASE FAMILY MEMBER"/>
    <property type="match status" value="1"/>
</dbReference>
<evidence type="ECO:0000256" key="9">
    <source>
        <dbReference type="ARBA" id="ARBA00022741"/>
    </source>
</evidence>
<dbReference type="PANTHER" id="PTHR23135:SF18">
    <property type="entry name" value="CYANOPHYCIN SYNTHETASE"/>
    <property type="match status" value="1"/>
</dbReference>
<dbReference type="Gene3D" id="3.90.190.20">
    <property type="entry name" value="Mur ligase, C-terminal domain"/>
    <property type="match status" value="1"/>
</dbReference>
<dbReference type="SUPFAM" id="SSF53244">
    <property type="entry name" value="MurD-like peptide ligases, peptide-binding domain"/>
    <property type="match status" value="1"/>
</dbReference>
<gene>
    <name evidence="16" type="primary">cphA</name>
    <name evidence="16" type="ORF">CDO51_07495</name>
</gene>
<dbReference type="RefSeq" id="WP_089023671.1">
    <property type="nucleotide sequence ID" value="NZ_NIQC01000014.1"/>
</dbReference>
<evidence type="ECO:0000256" key="5">
    <source>
        <dbReference type="ARBA" id="ARBA00012968"/>
    </source>
</evidence>
<evidence type="ECO:0000256" key="11">
    <source>
        <dbReference type="ARBA" id="ARBA00031353"/>
    </source>
</evidence>
<dbReference type="NCBIfam" id="TIGR02068">
    <property type="entry name" value="cya_phycin_syn"/>
    <property type="match status" value="1"/>
</dbReference>
<evidence type="ECO:0000256" key="7">
    <source>
        <dbReference type="ARBA" id="ARBA00022036"/>
    </source>
</evidence>
<evidence type="ECO:0000259" key="15">
    <source>
        <dbReference type="PROSITE" id="PS50975"/>
    </source>
</evidence>
<evidence type="ECO:0000256" key="12">
    <source>
        <dbReference type="ARBA" id="ARBA00048094"/>
    </source>
</evidence>
<dbReference type="Pfam" id="PF02875">
    <property type="entry name" value="Mur_ligase_C"/>
    <property type="match status" value="1"/>
</dbReference>
<proteinExistence type="inferred from homology"/>
<evidence type="ECO:0000313" key="17">
    <source>
        <dbReference type="Proteomes" id="UP000214588"/>
    </source>
</evidence>
<dbReference type="EC" id="6.3.2.29" evidence="6"/>
<comment type="function">
    <text evidence="1">Catalyzes the ATP-dependent polymerization of arginine and aspartate to multi-L-arginyl-poly-L-aspartic acid (cyanophycin; a water-insoluble reserve polymer).</text>
</comment>
<dbReference type="GO" id="GO:0046872">
    <property type="term" value="F:metal ion binding"/>
    <property type="evidence" value="ECO:0007669"/>
    <property type="project" value="InterPro"/>
</dbReference>
<dbReference type="GO" id="GO:0071161">
    <property type="term" value="F:cyanophycin synthetase activity (L-arginine-adding)"/>
    <property type="evidence" value="ECO:0007669"/>
    <property type="project" value="UniProtKB-EC"/>
</dbReference>
<comment type="catalytic activity">
    <reaction evidence="12">
        <text>[L-4-(L-arginin-2-N-yl)aspartate](n)-L-aspartate + L-arginine + ATP = [L-4-(L-arginin-2-N-yl)aspartate](n+1) + ADP + phosphate + H(+)</text>
        <dbReference type="Rhea" id="RHEA:23888"/>
        <dbReference type="Rhea" id="RHEA-COMP:13732"/>
        <dbReference type="Rhea" id="RHEA-COMP:13733"/>
        <dbReference type="ChEBI" id="CHEBI:15378"/>
        <dbReference type="ChEBI" id="CHEBI:30616"/>
        <dbReference type="ChEBI" id="CHEBI:32682"/>
        <dbReference type="ChEBI" id="CHEBI:43474"/>
        <dbReference type="ChEBI" id="CHEBI:137986"/>
        <dbReference type="ChEBI" id="CHEBI:137990"/>
        <dbReference type="ChEBI" id="CHEBI:456216"/>
        <dbReference type="EC" id="6.3.2.30"/>
    </reaction>
</comment>
<dbReference type="GO" id="GO:0005524">
    <property type="term" value="F:ATP binding"/>
    <property type="evidence" value="ECO:0007669"/>
    <property type="project" value="UniProtKB-UniRule"/>
</dbReference>
<dbReference type="InterPro" id="IPR036615">
    <property type="entry name" value="Mur_ligase_C_dom_sf"/>
</dbReference>
<evidence type="ECO:0000256" key="14">
    <source>
        <dbReference type="PROSITE-ProRule" id="PRU00409"/>
    </source>
</evidence>
<evidence type="ECO:0000256" key="3">
    <source>
        <dbReference type="ARBA" id="ARBA00009060"/>
    </source>
</evidence>
<dbReference type="Pfam" id="PF08245">
    <property type="entry name" value="Mur_ligase_M"/>
    <property type="match status" value="1"/>
</dbReference>
<dbReference type="SUPFAM" id="SSF56059">
    <property type="entry name" value="Glutathione synthetase ATP-binding domain-like"/>
    <property type="match status" value="1"/>
</dbReference>
<dbReference type="EC" id="6.3.2.30" evidence="5"/>
<dbReference type="PROSITE" id="PS50975">
    <property type="entry name" value="ATP_GRASP"/>
    <property type="match status" value="1"/>
</dbReference>
<dbReference type="GO" id="GO:0071160">
    <property type="term" value="F:cyanophycin synthetase activity (L-aspartate-adding)"/>
    <property type="evidence" value="ECO:0007669"/>
    <property type="project" value="UniProtKB-EC"/>
</dbReference>
<dbReference type="InterPro" id="IPR013651">
    <property type="entry name" value="ATP-grasp_RimK-type"/>
</dbReference>
<evidence type="ECO:0000256" key="6">
    <source>
        <dbReference type="ARBA" id="ARBA00013005"/>
    </source>
</evidence>
<dbReference type="InterPro" id="IPR011761">
    <property type="entry name" value="ATP-grasp"/>
</dbReference>
<keyword evidence="17" id="KW-1185">Reference proteome</keyword>
<keyword evidence="8" id="KW-0436">Ligase</keyword>
<dbReference type="Pfam" id="PF08443">
    <property type="entry name" value="RimK"/>
    <property type="match status" value="2"/>
</dbReference>
<comment type="caution">
    <text evidence="16">The sequence shown here is derived from an EMBL/GenBank/DDBJ whole genome shotgun (WGS) entry which is preliminary data.</text>
</comment>
<comment type="subunit">
    <text evidence="4">Homodimer.</text>
</comment>
<keyword evidence="10 14" id="KW-0067">ATP-binding</keyword>
<dbReference type="Gene3D" id="3.40.1190.10">
    <property type="entry name" value="Mur-like, catalytic domain"/>
    <property type="match status" value="1"/>
</dbReference>
<dbReference type="AlphaFoldDB" id="A0A226BXD9"/>
<dbReference type="InterPro" id="IPR004101">
    <property type="entry name" value="Mur_ligase_C"/>
</dbReference>
<evidence type="ECO:0000256" key="13">
    <source>
        <dbReference type="ARBA" id="ARBA00048425"/>
    </source>
</evidence>
<dbReference type="EMBL" id="NIQC01000014">
    <property type="protein sequence ID" value="OWZ83656.1"/>
    <property type="molecule type" value="Genomic_DNA"/>
</dbReference>
<sequence>MEIRSVKKIQGKNIYSHHPVLIANLHLGELKDVTSDQFLWIHNRLKEILPDIREHRCSRGYPGGFLERVREGTLAGHIVEHVTLELMNLAGIGTYYGTTRRGDEPGVYKVVIEQVNEAGAELALRCAVEVVEKMINGEKIEIEKIICEIKEEVNETKLGPSTEAILNAAKEKNIPYISLDDASMYQLGTGIYQKRIQATVTDKSSVIGVDVACDKTQTNKVLDDLGIPVPYGKVAREEDEAVKVCEEIGYPTVIKPRDGNQGKGVTLNITTEKEARTAFKVALGYGDEVIVEQHIEGKHYRLLVVGDKLVAGAQRIPAHVIGDGEHSIRELVDLENRNPLRGAGHEKPLSKIQLDPVVNMVLARNNMTMNYVPKLEETVYLRESANLSTGGTSIDVTDIIPEETKETAIRAVKVIGLDIGGVDLVTKDISKPMESENSAIIEINAAPGIRMHEHPTEGKPRPTGKYIIDHLFPDQKDVRAPIISVTGTNGKTTTVRAIDYILRSAGKKVGTTTTEGIYINGKQIISGDTTGPKSAKTILKDPQVEACVFETARGGLAREGLGYLDAKVAIVTNIDSDHIGQDGIETINDLIYVKSLVVEAVEKEGKVILNADDKYVKHFLERARAEVIFFSKESNNYYIRKHLSIGGKALFIKNGDIIFAYGNVENRLGKLEELPLTLGGIAEHNVENALASLASVIGFGLKSQDAYEYLQELSPSYDNTPGRCNIFRCENKLILVDYGHNPAGIEKVMNLAKNISKDRLVSVVGVPGDRNNDLIKETGEVVKGYRDCLKKVIVKEDEDLRGRKAGEVADLLVTSLETEMSEELLIEKKLCETEAIKKAVQEASEQELVVVFYEKLDSFFEAAKELGIEPTPVPIDQVYSNKEEYKKVLPSSS</sequence>
<keyword evidence="9 14" id="KW-0547">Nucleotide-binding</keyword>
<dbReference type="OrthoDB" id="9803907at2"/>
<dbReference type="Gene3D" id="3.30.470.20">
    <property type="entry name" value="ATP-grasp fold, B domain"/>
    <property type="match status" value="2"/>
</dbReference>
<evidence type="ECO:0000256" key="1">
    <source>
        <dbReference type="ARBA" id="ARBA00003184"/>
    </source>
</evidence>
<dbReference type="InterPro" id="IPR018109">
    <property type="entry name" value="Folylpolyglutamate_synth_CS"/>
</dbReference>
<comment type="similarity">
    <text evidence="3">In the C-terminal section; belongs to the MurCDEF family.</text>
</comment>
<dbReference type="InterPro" id="IPR036565">
    <property type="entry name" value="Mur-like_cat_sf"/>
</dbReference>
<evidence type="ECO:0000256" key="10">
    <source>
        <dbReference type="ARBA" id="ARBA00022840"/>
    </source>
</evidence>
<evidence type="ECO:0000313" key="16">
    <source>
        <dbReference type="EMBL" id="OWZ83656.1"/>
    </source>
</evidence>
<dbReference type="InterPro" id="IPR011810">
    <property type="entry name" value="Cya_phycin_syn"/>
</dbReference>
<dbReference type="GO" id="GO:0004326">
    <property type="term" value="F:tetrahydrofolylpolyglutamate synthase activity"/>
    <property type="evidence" value="ECO:0007669"/>
    <property type="project" value="InterPro"/>
</dbReference>